<dbReference type="PROSITE" id="PS00102">
    <property type="entry name" value="PHOSPHORYLASE"/>
    <property type="match status" value="1"/>
</dbReference>
<dbReference type="NCBIfam" id="TIGR02094">
    <property type="entry name" value="more_P_ylases"/>
    <property type="match status" value="1"/>
</dbReference>
<comment type="cofactor">
    <cofactor evidence="2">
        <name>pyridoxal 5'-phosphate</name>
        <dbReference type="ChEBI" id="CHEBI:597326"/>
    </cofactor>
</comment>
<comment type="function">
    <text evidence="9">Phosphorylase is an important allosteric enzyme in carbohydrate metabolism. Enzymes from different sources differ in their regulatory mechanisms and in their natural substrates. However, all known phosphorylases share catalytic and structural properties.</text>
</comment>
<dbReference type="InterPro" id="IPR052182">
    <property type="entry name" value="Glycogen/Maltodextrin_Phosph"/>
</dbReference>
<evidence type="ECO:0000256" key="4">
    <source>
        <dbReference type="ARBA" id="ARBA00012591"/>
    </source>
</evidence>
<dbReference type="Gene3D" id="3.40.50.2000">
    <property type="entry name" value="Glycogen Phosphorylase B"/>
    <property type="match status" value="3"/>
</dbReference>
<sequence>MNDRSIAYFSMEIAVEDGIPTYSGGLGVLAGDTLRSAADLKIPMVAISLLHRKGYFFQKIDHNGWQTEQPAEWVVNDFLSEEEPEISISIENRKVRIRAWRYEITGVGGYKIPVYLLDSDLAGNSEWDRSLTHFLYGGDEKYRFCQEVILGIGGVRILRAIGYNGIKRFHMNEGHAALLALELLDEEAGKAGRNFVSESDIKTVKNKCVFTTHTPVPAGHDQFPFELFSTIFQDRQDFIDMRDCLCVELANNMSEHKAEPGHIIPSNHVQGKTINMTYLALNLSHYVNGVAKKHGEVSRSIFPGHVIDAITNGVHAATWVSWPFRDLYNRYIAGWCQDNFSLRYALGIPPNEIWGAHMKVKKELISYVNREANAGMDKDVLTLCFARRMTAYKRADLIFSDIERLKNISKNAGSLQLIFAGKAHPKDQEGKQIIRRILDMKELLKAEIRISYLPNYDMRLAKMLVSGGDVWMNTPQPPMEASGTSGMKAALNGVPSFSILDGWWIEGCIEGVTGWSIEEEGKRETANMENNALSLYEKLEHSVIPAFYNNRDRFIEIMRHAIALNGSFFNTQRMLQQYVTNAYFL</sequence>
<organism evidence="11">
    <name type="scientific">uncultured Desulfobacterium sp</name>
    <dbReference type="NCBI Taxonomy" id="201089"/>
    <lineage>
        <taxon>Bacteria</taxon>
        <taxon>Pseudomonadati</taxon>
        <taxon>Thermodesulfobacteriota</taxon>
        <taxon>Desulfobacteria</taxon>
        <taxon>Desulfobacterales</taxon>
        <taxon>Desulfobacteriaceae</taxon>
        <taxon>Desulfobacterium</taxon>
        <taxon>environmental samples</taxon>
    </lineage>
</organism>
<gene>
    <name evidence="11" type="ORF">N47_E43130</name>
</gene>
<evidence type="ECO:0000256" key="9">
    <source>
        <dbReference type="ARBA" id="ARBA00025174"/>
    </source>
</evidence>
<proteinExistence type="inferred from homology"/>
<dbReference type="PANTHER" id="PTHR42655:SF1">
    <property type="entry name" value="GLYCOGEN PHOSPHORYLASE"/>
    <property type="match status" value="1"/>
</dbReference>
<evidence type="ECO:0000256" key="1">
    <source>
        <dbReference type="ARBA" id="ARBA00001275"/>
    </source>
</evidence>
<keyword evidence="5" id="KW-0328">Glycosyltransferase</keyword>
<evidence type="ECO:0000256" key="8">
    <source>
        <dbReference type="ARBA" id="ARBA00023277"/>
    </source>
</evidence>
<dbReference type="InterPro" id="IPR000811">
    <property type="entry name" value="Glyco_trans_35"/>
</dbReference>
<dbReference type="GO" id="GO:0005975">
    <property type="term" value="P:carbohydrate metabolic process"/>
    <property type="evidence" value="ECO:0007669"/>
    <property type="project" value="InterPro"/>
</dbReference>
<evidence type="ECO:0000313" key="11">
    <source>
        <dbReference type="EMBL" id="CBX30801.1"/>
    </source>
</evidence>
<evidence type="ECO:0000256" key="2">
    <source>
        <dbReference type="ARBA" id="ARBA00001933"/>
    </source>
</evidence>
<dbReference type="CAZy" id="GT35">
    <property type="family name" value="Glycosyltransferase Family 35"/>
</dbReference>
<dbReference type="EMBL" id="FR695877">
    <property type="protein sequence ID" value="CBX30801.1"/>
    <property type="molecule type" value="Genomic_DNA"/>
</dbReference>
<dbReference type="PIRSF" id="PIRSF000460">
    <property type="entry name" value="Pprylas_GlgP"/>
    <property type="match status" value="1"/>
</dbReference>
<evidence type="ECO:0000256" key="6">
    <source>
        <dbReference type="ARBA" id="ARBA00022679"/>
    </source>
</evidence>
<evidence type="ECO:0000256" key="10">
    <source>
        <dbReference type="PIRSR" id="PIRSR000460-1"/>
    </source>
</evidence>
<comment type="similarity">
    <text evidence="3">Belongs to the glycogen phosphorylase family.</text>
</comment>
<evidence type="ECO:0000256" key="7">
    <source>
        <dbReference type="ARBA" id="ARBA00022898"/>
    </source>
</evidence>
<evidence type="ECO:0000256" key="3">
    <source>
        <dbReference type="ARBA" id="ARBA00006047"/>
    </source>
</evidence>
<dbReference type="Pfam" id="PF00343">
    <property type="entry name" value="Phosphorylase"/>
    <property type="match status" value="2"/>
</dbReference>
<protein>
    <recommendedName>
        <fullName evidence="4">glycogen phosphorylase</fullName>
        <ecNumber evidence="4">2.4.1.1</ecNumber>
    </recommendedName>
</protein>
<dbReference type="GO" id="GO:0030170">
    <property type="term" value="F:pyridoxal phosphate binding"/>
    <property type="evidence" value="ECO:0007669"/>
    <property type="project" value="InterPro"/>
</dbReference>
<name>E1YL18_9BACT</name>
<evidence type="ECO:0000256" key="5">
    <source>
        <dbReference type="ARBA" id="ARBA00022676"/>
    </source>
</evidence>
<dbReference type="SUPFAM" id="SSF53756">
    <property type="entry name" value="UDP-Glycosyltransferase/glycogen phosphorylase"/>
    <property type="match status" value="1"/>
</dbReference>
<feature type="modified residue" description="N6-(pyridoxal phosphate)lysine" evidence="10">
    <location>
        <position position="488"/>
    </location>
</feature>
<accession>E1YL18</accession>
<keyword evidence="6" id="KW-0808">Transferase</keyword>
<dbReference type="EC" id="2.4.1.1" evidence="4"/>
<dbReference type="GO" id="GO:0008184">
    <property type="term" value="F:glycogen phosphorylase activity"/>
    <property type="evidence" value="ECO:0007669"/>
    <property type="project" value="InterPro"/>
</dbReference>
<comment type="catalytic activity">
    <reaction evidence="1">
        <text>[(1-&gt;4)-alpha-D-glucosyl](n) + phosphate = [(1-&gt;4)-alpha-D-glucosyl](n-1) + alpha-D-glucose 1-phosphate</text>
        <dbReference type="Rhea" id="RHEA:41732"/>
        <dbReference type="Rhea" id="RHEA-COMP:9584"/>
        <dbReference type="Rhea" id="RHEA-COMP:9586"/>
        <dbReference type="ChEBI" id="CHEBI:15444"/>
        <dbReference type="ChEBI" id="CHEBI:43474"/>
        <dbReference type="ChEBI" id="CHEBI:58601"/>
        <dbReference type="EC" id="2.4.1.1"/>
    </reaction>
</comment>
<keyword evidence="7 10" id="KW-0663">Pyridoxal phosphate</keyword>
<dbReference type="AlphaFoldDB" id="E1YL18"/>
<reference evidence="11" key="1">
    <citation type="journal article" date="2011" name="Environ. Microbiol.">
        <title>Genomic insights into the metabolic potential of the polycyclic aromatic hydrocarbon degrading sulfate-reducing Deltaproteobacterium N47.</title>
        <authorList>
            <person name="Bergmann F."/>
            <person name="Selesi D."/>
            <person name="Weinmaier T."/>
            <person name="Tischler P."/>
            <person name="Rattei T."/>
            <person name="Meckenstock R.U."/>
        </authorList>
    </citation>
    <scope>NUCLEOTIDE SEQUENCE</scope>
</reference>
<keyword evidence="8" id="KW-0119">Carbohydrate metabolism</keyword>
<dbReference type="InterPro" id="IPR035090">
    <property type="entry name" value="Pyridoxal_P_attach_site"/>
</dbReference>
<dbReference type="InterPro" id="IPR011834">
    <property type="entry name" value="Agluc_phsphrylas"/>
</dbReference>
<dbReference type="PANTHER" id="PTHR42655">
    <property type="entry name" value="GLYCOGEN PHOSPHORYLASE"/>
    <property type="match status" value="1"/>
</dbReference>